<evidence type="ECO:0000256" key="1">
    <source>
        <dbReference type="SAM" id="MobiDB-lite"/>
    </source>
</evidence>
<dbReference type="Proteomes" id="UP001501638">
    <property type="component" value="Unassembled WGS sequence"/>
</dbReference>
<gene>
    <name evidence="2" type="ORF">GCM10010405_30910</name>
</gene>
<dbReference type="EMBL" id="BAAASZ010000022">
    <property type="protein sequence ID" value="GAA2445285.1"/>
    <property type="molecule type" value="Genomic_DNA"/>
</dbReference>
<organism evidence="2 3">
    <name type="scientific">Streptomyces macrosporus</name>
    <dbReference type="NCBI Taxonomy" id="44032"/>
    <lineage>
        <taxon>Bacteria</taxon>
        <taxon>Bacillati</taxon>
        <taxon>Actinomycetota</taxon>
        <taxon>Actinomycetes</taxon>
        <taxon>Kitasatosporales</taxon>
        <taxon>Streptomycetaceae</taxon>
        <taxon>Streptomyces</taxon>
    </lineage>
</organism>
<name>A0ABP5X4Q8_9ACTN</name>
<reference evidence="3" key="1">
    <citation type="journal article" date="2019" name="Int. J. Syst. Evol. Microbiol.">
        <title>The Global Catalogue of Microorganisms (GCM) 10K type strain sequencing project: providing services to taxonomists for standard genome sequencing and annotation.</title>
        <authorList>
            <consortium name="The Broad Institute Genomics Platform"/>
            <consortium name="The Broad Institute Genome Sequencing Center for Infectious Disease"/>
            <person name="Wu L."/>
            <person name="Ma J."/>
        </authorList>
    </citation>
    <scope>NUCLEOTIDE SEQUENCE [LARGE SCALE GENOMIC DNA]</scope>
    <source>
        <strain evidence="3">JCM 6305</strain>
    </source>
</reference>
<evidence type="ECO:0000313" key="2">
    <source>
        <dbReference type="EMBL" id="GAA2445285.1"/>
    </source>
</evidence>
<accession>A0ABP5X4Q8</accession>
<feature type="compositionally biased region" description="Polar residues" evidence="1">
    <location>
        <begin position="23"/>
        <end position="34"/>
    </location>
</feature>
<comment type="caution">
    <text evidence="2">The sequence shown here is derived from an EMBL/GenBank/DDBJ whole genome shotgun (WGS) entry which is preliminary data.</text>
</comment>
<evidence type="ECO:0000313" key="3">
    <source>
        <dbReference type="Proteomes" id="UP001501638"/>
    </source>
</evidence>
<proteinExistence type="predicted"/>
<protein>
    <submittedName>
        <fullName evidence="2">Uncharacterized protein</fullName>
    </submittedName>
</protein>
<keyword evidence="3" id="KW-1185">Reference proteome</keyword>
<feature type="region of interest" description="Disordered" evidence="1">
    <location>
        <begin position="16"/>
        <end position="37"/>
    </location>
</feature>
<sequence>MPQDLRRATLAGSACGEAGSQLGGRNSRQSTAAETVSEARCKDTPAWQLVTLPAVPVYCRDTHADASPSLGNPVSSMIKAAGLITGAIFHTSRARTCAASHGLEVMKCASA</sequence>